<dbReference type="InterPro" id="IPR016454">
    <property type="entry name" value="Cysteine_dSase"/>
</dbReference>
<dbReference type="PANTHER" id="PTHR11601">
    <property type="entry name" value="CYSTEINE DESULFURYLASE FAMILY MEMBER"/>
    <property type="match status" value="1"/>
</dbReference>
<dbReference type="Gene3D" id="3.90.1150.10">
    <property type="entry name" value="Aspartate Aminotransferase, domain 1"/>
    <property type="match status" value="1"/>
</dbReference>
<accession>A0ABW5BUI6</accession>
<comment type="similarity">
    <text evidence="2">Belongs to the class-V pyridoxal-phosphate-dependent aminotransferase family. NifS/IscS subfamily.</text>
</comment>
<protein>
    <submittedName>
        <fullName evidence="9">IscS subfamily cysteine desulfurase</fullName>
    </submittedName>
</protein>
<dbReference type="NCBIfam" id="NF002806">
    <property type="entry name" value="PRK02948.1"/>
    <property type="match status" value="1"/>
</dbReference>
<keyword evidence="3" id="KW-0479">Metal-binding</keyword>
<dbReference type="RefSeq" id="WP_247344765.1">
    <property type="nucleotide sequence ID" value="NZ_CP095550.1"/>
</dbReference>
<dbReference type="EMBL" id="JBHUIK010000002">
    <property type="protein sequence ID" value="MFD2213817.1"/>
    <property type="molecule type" value="Genomic_DNA"/>
</dbReference>
<name>A0ABW5BUI6_9BACI</name>
<keyword evidence="4" id="KW-0663">Pyridoxal phosphate</keyword>
<dbReference type="Pfam" id="PF00266">
    <property type="entry name" value="Aminotran_5"/>
    <property type="match status" value="1"/>
</dbReference>
<evidence type="ECO:0000256" key="2">
    <source>
        <dbReference type="ARBA" id="ARBA00006490"/>
    </source>
</evidence>
<dbReference type="Gene3D" id="1.10.260.50">
    <property type="match status" value="1"/>
</dbReference>
<comment type="cofactor">
    <cofactor evidence="1 7">
        <name>pyridoxal 5'-phosphate</name>
        <dbReference type="ChEBI" id="CHEBI:597326"/>
    </cofactor>
</comment>
<dbReference type="Gene3D" id="3.40.640.10">
    <property type="entry name" value="Type I PLP-dependent aspartate aminotransferase-like (Major domain)"/>
    <property type="match status" value="1"/>
</dbReference>
<evidence type="ECO:0000256" key="7">
    <source>
        <dbReference type="RuleBase" id="RU004504"/>
    </source>
</evidence>
<organism evidence="9 10">
    <name type="scientific">Metabacillus endolithicus</name>
    <dbReference type="NCBI Taxonomy" id="1535204"/>
    <lineage>
        <taxon>Bacteria</taxon>
        <taxon>Bacillati</taxon>
        <taxon>Bacillota</taxon>
        <taxon>Bacilli</taxon>
        <taxon>Bacillales</taxon>
        <taxon>Bacillaceae</taxon>
        <taxon>Metabacillus</taxon>
    </lineage>
</organism>
<keyword evidence="10" id="KW-1185">Reference proteome</keyword>
<sequence>MIYLDYAATTPMSDNALHIYTKAAKSAFGNSSSLHDIGEISAKTLHASRKIIGDSIGGNEKGVYFTSGGSEANIVAVQSLLNGLDSNKKHLITTVMEHSSLFTYFKRLESEGFEVTFLPPDKYGNISLSSVKKAIKSDTGLVSIQHGNSEIGSIQPIEEIGLSLKEMGIIFHSDCVQTFGKIPLNVTNIDAISISSHKIYGPKGIGAAYINPSIHWHPVIQGTTHESGFRPGTVDVPAAAAFATAANDIMTNRNDFYNHYQKLKNLFIDLLHPYKEKITVLNWDNKFHSLPNILPIMVKGIEGQYVMLECNRFGFAVSTGSACQVGMQAPPKSVVALGYSDQEAKQFIRASFGKDTTEEHIRRFTDILIRIVENF</sequence>
<reference evidence="10" key="1">
    <citation type="journal article" date="2019" name="Int. J. Syst. Evol. Microbiol.">
        <title>The Global Catalogue of Microorganisms (GCM) 10K type strain sequencing project: providing services to taxonomists for standard genome sequencing and annotation.</title>
        <authorList>
            <consortium name="The Broad Institute Genomics Platform"/>
            <consortium name="The Broad Institute Genome Sequencing Center for Infectious Disease"/>
            <person name="Wu L."/>
            <person name="Ma J."/>
        </authorList>
    </citation>
    <scope>NUCLEOTIDE SEQUENCE [LARGE SCALE GENOMIC DNA]</scope>
    <source>
        <strain evidence="10">CGMCC 1.15474</strain>
    </source>
</reference>
<dbReference type="InterPro" id="IPR015422">
    <property type="entry name" value="PyrdxlP-dep_Trfase_small"/>
</dbReference>
<evidence type="ECO:0000313" key="9">
    <source>
        <dbReference type="EMBL" id="MFD2213817.1"/>
    </source>
</evidence>
<evidence type="ECO:0000256" key="6">
    <source>
        <dbReference type="ARBA" id="ARBA00023014"/>
    </source>
</evidence>
<comment type="caution">
    <text evidence="9">The sequence shown here is derived from an EMBL/GenBank/DDBJ whole genome shotgun (WGS) entry which is preliminary data.</text>
</comment>
<dbReference type="SUPFAM" id="SSF53383">
    <property type="entry name" value="PLP-dependent transferases"/>
    <property type="match status" value="1"/>
</dbReference>
<dbReference type="InterPro" id="IPR020578">
    <property type="entry name" value="Aminotrans_V_PyrdxlP_BS"/>
</dbReference>
<evidence type="ECO:0000259" key="8">
    <source>
        <dbReference type="Pfam" id="PF00266"/>
    </source>
</evidence>
<keyword evidence="5" id="KW-0408">Iron</keyword>
<dbReference type="PIRSF" id="PIRSF005572">
    <property type="entry name" value="NifS"/>
    <property type="match status" value="1"/>
</dbReference>
<dbReference type="InterPro" id="IPR000192">
    <property type="entry name" value="Aminotrans_V_dom"/>
</dbReference>
<evidence type="ECO:0000256" key="1">
    <source>
        <dbReference type="ARBA" id="ARBA00001933"/>
    </source>
</evidence>
<keyword evidence="6" id="KW-0411">Iron-sulfur</keyword>
<feature type="domain" description="Aminotransferase class V" evidence="8">
    <location>
        <begin position="2"/>
        <end position="364"/>
    </location>
</feature>
<dbReference type="PANTHER" id="PTHR11601:SF36">
    <property type="entry name" value="CYSTEINE DESULFURASE NIFS-RELATED"/>
    <property type="match status" value="1"/>
</dbReference>
<dbReference type="InterPro" id="IPR015424">
    <property type="entry name" value="PyrdxlP-dep_Trfase"/>
</dbReference>
<evidence type="ECO:0000256" key="4">
    <source>
        <dbReference type="ARBA" id="ARBA00022898"/>
    </source>
</evidence>
<gene>
    <name evidence="9" type="ORF">ACFSKK_09015</name>
</gene>
<evidence type="ECO:0000256" key="5">
    <source>
        <dbReference type="ARBA" id="ARBA00023004"/>
    </source>
</evidence>
<dbReference type="Proteomes" id="UP001597318">
    <property type="component" value="Unassembled WGS sequence"/>
</dbReference>
<dbReference type="PROSITE" id="PS00595">
    <property type="entry name" value="AA_TRANSFER_CLASS_5"/>
    <property type="match status" value="1"/>
</dbReference>
<proteinExistence type="inferred from homology"/>
<evidence type="ECO:0000256" key="3">
    <source>
        <dbReference type="ARBA" id="ARBA00022723"/>
    </source>
</evidence>
<evidence type="ECO:0000313" key="10">
    <source>
        <dbReference type="Proteomes" id="UP001597318"/>
    </source>
</evidence>
<dbReference type="InterPro" id="IPR015421">
    <property type="entry name" value="PyrdxlP-dep_Trfase_major"/>
</dbReference>